<feature type="domain" description="Peptidase M3A/M3B catalytic" evidence="8">
    <location>
        <begin position="1"/>
        <end position="279"/>
    </location>
</feature>
<dbReference type="GO" id="GO:0006518">
    <property type="term" value="P:peptide metabolic process"/>
    <property type="evidence" value="ECO:0007669"/>
    <property type="project" value="TreeGrafter"/>
</dbReference>
<keyword evidence="4 7" id="KW-0378">Hydrolase</keyword>
<dbReference type="PANTHER" id="PTHR11804">
    <property type="entry name" value="PROTEASE M3 THIMET OLIGOPEPTIDASE-RELATED"/>
    <property type="match status" value="1"/>
</dbReference>
<dbReference type="GO" id="GO:0046872">
    <property type="term" value="F:metal ion binding"/>
    <property type="evidence" value="ECO:0007669"/>
    <property type="project" value="UniProtKB-UniRule"/>
</dbReference>
<evidence type="ECO:0000256" key="7">
    <source>
        <dbReference type="RuleBase" id="RU003435"/>
    </source>
</evidence>
<dbReference type="InterPro" id="IPR001567">
    <property type="entry name" value="Pept_M3A_M3B_dom"/>
</dbReference>
<dbReference type="Gene3D" id="1.10.1370.10">
    <property type="entry name" value="Neurolysin, domain 3"/>
    <property type="match status" value="1"/>
</dbReference>
<organism evidence="9 10">
    <name type="scientific">Coemansia spiralis</name>
    <dbReference type="NCBI Taxonomy" id="417178"/>
    <lineage>
        <taxon>Eukaryota</taxon>
        <taxon>Fungi</taxon>
        <taxon>Fungi incertae sedis</taxon>
        <taxon>Zoopagomycota</taxon>
        <taxon>Kickxellomycotina</taxon>
        <taxon>Kickxellomycetes</taxon>
        <taxon>Kickxellales</taxon>
        <taxon>Kickxellaceae</taxon>
        <taxon>Coemansia</taxon>
    </lineage>
</organism>
<evidence type="ECO:0000313" key="10">
    <source>
        <dbReference type="Proteomes" id="UP001151518"/>
    </source>
</evidence>
<name>A0A9W8G361_9FUNG</name>
<dbReference type="AlphaFoldDB" id="A0A9W8G361"/>
<evidence type="ECO:0000256" key="3">
    <source>
        <dbReference type="ARBA" id="ARBA00022723"/>
    </source>
</evidence>
<sequence>MYIAYHSRYTDNVRLVQETLVLRARVANICGYNTFAEFALEHQMAKNPANVQHFLDNLETKIGLLASENRKKLVQLKKKDMKNLGKEYVDFYTWDEAYYSHMLTKEMFDLNTEHVKEYFPLKHVIQTAISIFENLLGLQTKRAGSPNVWHPDVELYEVWDPIENLLVGHLYLDLYSRKNKCTGGTTFYLRPGFVQIDKLRECPVSAIVVDFPKPSNTSQALLSLTQVKTIFHELGHAFHNICTKTKWGGLCSSNVEHDFVEMPSQLMENWCLQPSQSTTLQTEI</sequence>
<dbReference type="PANTHER" id="PTHR11804:SF84">
    <property type="entry name" value="SACCHAROLYSIN"/>
    <property type="match status" value="1"/>
</dbReference>
<comment type="cofactor">
    <cofactor evidence="7">
        <name>Zn(2+)</name>
        <dbReference type="ChEBI" id="CHEBI:29105"/>
    </cofactor>
    <text evidence="7">Binds 1 zinc ion.</text>
</comment>
<gene>
    <name evidence="9" type="primary">PRD1_7</name>
    <name evidence="9" type="ORF">GGI25_004985</name>
</gene>
<dbReference type="InterPro" id="IPR024077">
    <property type="entry name" value="Neurolysin/TOP_dom2"/>
</dbReference>
<protein>
    <submittedName>
        <fullName evidence="9">Metalloendopeptidase</fullName>
        <ecNumber evidence="9">3.4.24.37</ecNumber>
    </submittedName>
</protein>
<dbReference type="GO" id="GO:0006508">
    <property type="term" value="P:proteolysis"/>
    <property type="evidence" value="ECO:0007669"/>
    <property type="project" value="UniProtKB-KW"/>
</dbReference>
<dbReference type="Proteomes" id="UP001151518">
    <property type="component" value="Unassembled WGS sequence"/>
</dbReference>
<evidence type="ECO:0000256" key="6">
    <source>
        <dbReference type="ARBA" id="ARBA00023049"/>
    </source>
</evidence>
<keyword evidence="5 7" id="KW-0862">Zinc</keyword>
<comment type="similarity">
    <text evidence="1 7">Belongs to the peptidase M3 family.</text>
</comment>
<reference evidence="9" key="1">
    <citation type="submission" date="2022-07" db="EMBL/GenBank/DDBJ databases">
        <title>Phylogenomic reconstructions and comparative analyses of Kickxellomycotina fungi.</title>
        <authorList>
            <person name="Reynolds N.K."/>
            <person name="Stajich J.E."/>
            <person name="Barry K."/>
            <person name="Grigoriev I.V."/>
            <person name="Crous P."/>
            <person name="Smith M.E."/>
        </authorList>
    </citation>
    <scope>NUCLEOTIDE SEQUENCE</scope>
    <source>
        <strain evidence="9">NRRL 3115</strain>
    </source>
</reference>
<keyword evidence="6 7" id="KW-0482">Metalloprotease</keyword>
<dbReference type="InterPro" id="IPR024079">
    <property type="entry name" value="MetalloPept_cat_dom_sf"/>
</dbReference>
<keyword evidence="2 7" id="KW-0645">Protease</keyword>
<evidence type="ECO:0000256" key="2">
    <source>
        <dbReference type="ARBA" id="ARBA00022670"/>
    </source>
</evidence>
<proteinExistence type="inferred from homology"/>
<comment type="caution">
    <text evidence="9">The sequence shown here is derived from an EMBL/GenBank/DDBJ whole genome shotgun (WGS) entry which is preliminary data.</text>
</comment>
<evidence type="ECO:0000256" key="1">
    <source>
        <dbReference type="ARBA" id="ARBA00006040"/>
    </source>
</evidence>
<evidence type="ECO:0000313" key="9">
    <source>
        <dbReference type="EMBL" id="KAJ2672790.1"/>
    </source>
</evidence>
<dbReference type="OrthoDB" id="534666at2759"/>
<evidence type="ECO:0000256" key="5">
    <source>
        <dbReference type="ARBA" id="ARBA00022833"/>
    </source>
</evidence>
<accession>A0A9W8G361</accession>
<evidence type="ECO:0000259" key="8">
    <source>
        <dbReference type="Pfam" id="PF01432"/>
    </source>
</evidence>
<dbReference type="InterPro" id="IPR045090">
    <property type="entry name" value="Pept_M3A_M3B"/>
</dbReference>
<keyword evidence="3 7" id="KW-0479">Metal-binding</keyword>
<dbReference type="EC" id="3.4.24.37" evidence="9"/>
<dbReference type="SUPFAM" id="SSF55486">
    <property type="entry name" value="Metalloproteases ('zincins'), catalytic domain"/>
    <property type="match status" value="1"/>
</dbReference>
<evidence type="ECO:0000256" key="4">
    <source>
        <dbReference type="ARBA" id="ARBA00022801"/>
    </source>
</evidence>
<dbReference type="Pfam" id="PF01432">
    <property type="entry name" value="Peptidase_M3"/>
    <property type="match status" value="1"/>
</dbReference>
<dbReference type="GO" id="GO:0004222">
    <property type="term" value="F:metalloendopeptidase activity"/>
    <property type="evidence" value="ECO:0007669"/>
    <property type="project" value="UniProtKB-EC"/>
</dbReference>
<dbReference type="Gene3D" id="3.40.390.10">
    <property type="entry name" value="Collagenase (Catalytic Domain)"/>
    <property type="match status" value="1"/>
</dbReference>
<dbReference type="GO" id="GO:0005758">
    <property type="term" value="C:mitochondrial intermembrane space"/>
    <property type="evidence" value="ECO:0007669"/>
    <property type="project" value="TreeGrafter"/>
</dbReference>
<dbReference type="EMBL" id="JANBTW010000077">
    <property type="protein sequence ID" value="KAJ2672790.1"/>
    <property type="molecule type" value="Genomic_DNA"/>
</dbReference>